<evidence type="ECO:0000313" key="3">
    <source>
        <dbReference type="EMBL" id="CAK9198245.1"/>
    </source>
</evidence>
<feature type="region of interest" description="Disordered" evidence="1">
    <location>
        <begin position="1"/>
        <end position="23"/>
    </location>
</feature>
<protein>
    <submittedName>
        <fullName evidence="3">Uncharacterized protein</fullName>
    </submittedName>
</protein>
<dbReference type="EMBL" id="OZ019904">
    <property type="protein sequence ID" value="CAK9198245.1"/>
    <property type="molecule type" value="Genomic_DNA"/>
</dbReference>
<reference evidence="3" key="1">
    <citation type="submission" date="2024-02" db="EMBL/GenBank/DDBJ databases">
        <authorList>
            <consortium name="ELIXIR-Norway"/>
            <consortium name="Elixir Norway"/>
        </authorList>
    </citation>
    <scope>NUCLEOTIDE SEQUENCE</scope>
</reference>
<keyword evidence="4" id="KW-1185">Reference proteome</keyword>
<name>A0ABP0TJK1_9BRYO</name>
<gene>
    <name evidence="2" type="ORF">CSSPTR1EN2_LOCUS4334</name>
    <name evidence="3" type="ORF">CSSPTR1EN2_LOCUS4340</name>
</gene>
<proteinExistence type="predicted"/>
<sequence>MQPSVGYSSFPEEGSLPTTQLGAGYRSFPSTAASLPPSQVRDAVVFRAGPPNYHPSNCGIQWFSKHARLTTTTARCRIRRPTGQGSFATTQRGRG</sequence>
<evidence type="ECO:0000313" key="2">
    <source>
        <dbReference type="EMBL" id="CAK9198233.1"/>
    </source>
</evidence>
<dbReference type="Proteomes" id="UP001497512">
    <property type="component" value="Chromosome 12"/>
</dbReference>
<evidence type="ECO:0000256" key="1">
    <source>
        <dbReference type="SAM" id="MobiDB-lite"/>
    </source>
</evidence>
<evidence type="ECO:0000313" key="4">
    <source>
        <dbReference type="Proteomes" id="UP001497512"/>
    </source>
</evidence>
<dbReference type="EMBL" id="OZ019904">
    <property type="protein sequence ID" value="CAK9198233.1"/>
    <property type="molecule type" value="Genomic_DNA"/>
</dbReference>
<accession>A0ABP0TJK1</accession>
<organism evidence="3 4">
    <name type="scientific">Sphagnum troendelagicum</name>
    <dbReference type="NCBI Taxonomy" id="128251"/>
    <lineage>
        <taxon>Eukaryota</taxon>
        <taxon>Viridiplantae</taxon>
        <taxon>Streptophyta</taxon>
        <taxon>Embryophyta</taxon>
        <taxon>Bryophyta</taxon>
        <taxon>Sphagnophytina</taxon>
        <taxon>Sphagnopsida</taxon>
        <taxon>Sphagnales</taxon>
        <taxon>Sphagnaceae</taxon>
        <taxon>Sphagnum</taxon>
    </lineage>
</organism>